<evidence type="ECO:0000256" key="1">
    <source>
        <dbReference type="SAM" id="MobiDB-lite"/>
    </source>
</evidence>
<feature type="non-terminal residue" evidence="2">
    <location>
        <position position="1"/>
    </location>
</feature>
<dbReference type="AlphaFoldDB" id="A0A6J4HLV4"/>
<sequence>AGCHQVIRPGHGRGVDRSRHRPLRVRPRTRCPRRIDLPDAAPRPARRVRRDREGAGDPAAPRLGGRHGHAAHAPRRVGL</sequence>
<name>A0A6J4HLV4_9ACTN</name>
<protein>
    <submittedName>
        <fullName evidence="2">Uncharacterized protein</fullName>
    </submittedName>
</protein>
<organism evidence="2">
    <name type="scientific">uncultured Acidimicrobiales bacterium</name>
    <dbReference type="NCBI Taxonomy" id="310071"/>
    <lineage>
        <taxon>Bacteria</taxon>
        <taxon>Bacillati</taxon>
        <taxon>Actinomycetota</taxon>
        <taxon>Acidimicrobiia</taxon>
        <taxon>Acidimicrobiales</taxon>
        <taxon>environmental samples</taxon>
    </lineage>
</organism>
<evidence type="ECO:0000313" key="2">
    <source>
        <dbReference type="EMBL" id="CAA9228096.1"/>
    </source>
</evidence>
<accession>A0A6J4HLV4</accession>
<feature type="region of interest" description="Disordered" evidence="1">
    <location>
        <begin position="1"/>
        <end position="79"/>
    </location>
</feature>
<gene>
    <name evidence="2" type="ORF">AVDCRST_MAG50-1624</name>
</gene>
<reference evidence="2" key="1">
    <citation type="submission" date="2020-02" db="EMBL/GenBank/DDBJ databases">
        <authorList>
            <person name="Meier V. D."/>
        </authorList>
    </citation>
    <scope>NUCLEOTIDE SEQUENCE</scope>
    <source>
        <strain evidence="2">AVDCRST_MAG50</strain>
    </source>
</reference>
<feature type="compositionally biased region" description="Basic residues" evidence="1">
    <location>
        <begin position="18"/>
        <end position="32"/>
    </location>
</feature>
<feature type="compositionally biased region" description="Basic residues" evidence="1">
    <location>
        <begin position="64"/>
        <end position="79"/>
    </location>
</feature>
<dbReference type="EMBL" id="CADCTF010000053">
    <property type="protein sequence ID" value="CAA9228096.1"/>
    <property type="molecule type" value="Genomic_DNA"/>
</dbReference>
<proteinExistence type="predicted"/>
<feature type="non-terminal residue" evidence="2">
    <location>
        <position position="79"/>
    </location>
</feature>